<keyword evidence="1" id="KW-0479">Metal-binding</keyword>
<dbReference type="GO" id="GO:0070813">
    <property type="term" value="P:hydrogen sulfide metabolic process"/>
    <property type="evidence" value="ECO:0007669"/>
    <property type="project" value="TreeGrafter"/>
</dbReference>
<gene>
    <name evidence="4" type="ORF">SAMN04488063_1842</name>
</gene>
<dbReference type="GO" id="GO:0050313">
    <property type="term" value="F:sulfur dioxygenase activity"/>
    <property type="evidence" value="ECO:0007669"/>
    <property type="project" value="InterPro"/>
</dbReference>
<dbReference type="InterPro" id="IPR051682">
    <property type="entry name" value="Mito_Persulfide_Diox"/>
</dbReference>
<proteinExistence type="predicted"/>
<dbReference type="AlphaFoldDB" id="A0A1I2RHR5"/>
<dbReference type="SMART" id="SM00849">
    <property type="entry name" value="Lactamase_B"/>
    <property type="match status" value="1"/>
</dbReference>
<dbReference type="SUPFAM" id="SSF56281">
    <property type="entry name" value="Metallo-hydrolase/oxidoreductase"/>
    <property type="match status" value="1"/>
</dbReference>
<dbReference type="SUPFAM" id="SSF52821">
    <property type="entry name" value="Rhodanese/Cell cycle control phosphatase"/>
    <property type="match status" value="1"/>
</dbReference>
<keyword evidence="5" id="KW-1185">Reference proteome</keyword>
<dbReference type="InterPro" id="IPR044528">
    <property type="entry name" value="POD-like_MBL-fold"/>
</dbReference>
<dbReference type="InterPro" id="IPR036873">
    <property type="entry name" value="Rhodanese-like_dom_sf"/>
</dbReference>
<reference evidence="5" key="1">
    <citation type="submission" date="2016-10" db="EMBL/GenBank/DDBJ databases">
        <authorList>
            <person name="Varghese N."/>
            <person name="Submissions S."/>
        </authorList>
    </citation>
    <scope>NUCLEOTIDE SEQUENCE [LARGE SCALE GENOMIC DNA]</scope>
    <source>
        <strain evidence="5">CGMCC 1.7739</strain>
    </source>
</reference>
<sequence>MCALLHQTTVEELAESLDSEASATVVDTRPAESFDAWHVGGAVNVPYHPEDGLGDDWDWDRVEERLGDGPVLALCGKGITSTVFGLELQKRGYEDVSVLKGGMQEWSKLYEVAEVPTDDDDLFVAQIQRRAKGCLGYVVGSRSAGEAFVVDPTRQHHEFELVAADEGMTVSRVFDTHVHADHISGGAALAERVAAPYHLGERAAERDVAYDYRPVEDGETFSVGDVEVEVLAAPGHTTEMVNFLVGGELLLSGDTLFVESVGRTELQFGDDDAARGAELLYETLHESILELPDETRVLPGHVTVAEDGAYAVASPGELVSATLGELRDELTLLGLDESEFVARLTDETPEKPSNYETVIAVNTGRETPEDEDSATELELGPNNCAA</sequence>
<dbReference type="GO" id="GO:0046872">
    <property type="term" value="F:metal ion binding"/>
    <property type="evidence" value="ECO:0007669"/>
    <property type="project" value="UniProtKB-KW"/>
</dbReference>
<dbReference type="PROSITE" id="PS50206">
    <property type="entry name" value="RHODANESE_3"/>
    <property type="match status" value="1"/>
</dbReference>
<dbReference type="EMBL" id="FOOQ01000002">
    <property type="protein sequence ID" value="SFG37316.1"/>
    <property type="molecule type" value="Genomic_DNA"/>
</dbReference>
<dbReference type="PANTHER" id="PTHR43084:SF1">
    <property type="entry name" value="PERSULFIDE DIOXYGENASE ETHE1, MITOCHONDRIAL"/>
    <property type="match status" value="1"/>
</dbReference>
<protein>
    <submittedName>
        <fullName evidence="4">Glyoxylase, beta-lactamase superfamily II</fullName>
    </submittedName>
</protein>
<feature type="region of interest" description="Disordered" evidence="2">
    <location>
        <begin position="363"/>
        <end position="386"/>
    </location>
</feature>
<organism evidence="4 5">
    <name type="scientific">Halopelagius inordinatus</name>
    <dbReference type="NCBI Taxonomy" id="553467"/>
    <lineage>
        <taxon>Archaea</taxon>
        <taxon>Methanobacteriati</taxon>
        <taxon>Methanobacteriota</taxon>
        <taxon>Stenosarchaea group</taxon>
        <taxon>Halobacteria</taxon>
        <taxon>Halobacteriales</taxon>
        <taxon>Haloferacaceae</taxon>
    </lineage>
</organism>
<dbReference type="Proteomes" id="UP000198876">
    <property type="component" value="Unassembled WGS sequence"/>
</dbReference>
<dbReference type="OrthoDB" id="9180at2157"/>
<name>A0A1I2RHR5_9EURY</name>
<dbReference type="Pfam" id="PF00753">
    <property type="entry name" value="Lactamase_B"/>
    <property type="match status" value="1"/>
</dbReference>
<dbReference type="CDD" id="cd00158">
    <property type="entry name" value="RHOD"/>
    <property type="match status" value="1"/>
</dbReference>
<dbReference type="GO" id="GO:0006749">
    <property type="term" value="P:glutathione metabolic process"/>
    <property type="evidence" value="ECO:0007669"/>
    <property type="project" value="InterPro"/>
</dbReference>
<evidence type="ECO:0000313" key="4">
    <source>
        <dbReference type="EMBL" id="SFG37316.1"/>
    </source>
</evidence>
<evidence type="ECO:0000256" key="2">
    <source>
        <dbReference type="SAM" id="MobiDB-lite"/>
    </source>
</evidence>
<dbReference type="CDD" id="cd07724">
    <property type="entry name" value="POD-like_MBL-fold"/>
    <property type="match status" value="1"/>
</dbReference>
<dbReference type="PANTHER" id="PTHR43084">
    <property type="entry name" value="PERSULFIDE DIOXYGENASE ETHE1"/>
    <property type="match status" value="1"/>
</dbReference>
<dbReference type="Gene3D" id="3.40.250.10">
    <property type="entry name" value="Rhodanese-like domain"/>
    <property type="match status" value="1"/>
</dbReference>
<feature type="domain" description="Rhodanese" evidence="3">
    <location>
        <begin position="19"/>
        <end position="115"/>
    </location>
</feature>
<dbReference type="InterPro" id="IPR001279">
    <property type="entry name" value="Metallo-B-lactamas"/>
</dbReference>
<evidence type="ECO:0000256" key="1">
    <source>
        <dbReference type="ARBA" id="ARBA00022723"/>
    </source>
</evidence>
<dbReference type="STRING" id="553467.SAMN04488063_1842"/>
<dbReference type="SMART" id="SM00450">
    <property type="entry name" value="RHOD"/>
    <property type="match status" value="1"/>
</dbReference>
<dbReference type="Pfam" id="PF00581">
    <property type="entry name" value="Rhodanese"/>
    <property type="match status" value="1"/>
</dbReference>
<dbReference type="Gene3D" id="3.60.15.10">
    <property type="entry name" value="Ribonuclease Z/Hydroxyacylglutathione hydrolase-like"/>
    <property type="match status" value="1"/>
</dbReference>
<evidence type="ECO:0000259" key="3">
    <source>
        <dbReference type="PROSITE" id="PS50206"/>
    </source>
</evidence>
<accession>A0A1I2RHR5</accession>
<dbReference type="InterPro" id="IPR036866">
    <property type="entry name" value="RibonucZ/Hydroxyglut_hydro"/>
</dbReference>
<dbReference type="RefSeq" id="WP_092891451.1">
    <property type="nucleotide sequence ID" value="NZ_FOOQ01000002.1"/>
</dbReference>
<evidence type="ECO:0000313" key="5">
    <source>
        <dbReference type="Proteomes" id="UP000198876"/>
    </source>
</evidence>
<dbReference type="InterPro" id="IPR001763">
    <property type="entry name" value="Rhodanese-like_dom"/>
</dbReference>